<protein>
    <submittedName>
        <fullName evidence="2">Uncharacterized protein</fullName>
    </submittedName>
</protein>
<dbReference type="RefSeq" id="XP_066650938.1">
    <property type="nucleotide sequence ID" value="XM_066793980.1"/>
</dbReference>
<comment type="caution">
    <text evidence="2">The sequence shown here is derived from an EMBL/GenBank/DDBJ whole genome shotgun (WGS) entry which is preliminary data.</text>
</comment>
<name>A0ABR1LAM0_9PEZI</name>
<organism evidence="2 3">
    <name type="scientific">Phyllosticta citribraziliensis</name>
    <dbReference type="NCBI Taxonomy" id="989973"/>
    <lineage>
        <taxon>Eukaryota</taxon>
        <taxon>Fungi</taxon>
        <taxon>Dikarya</taxon>
        <taxon>Ascomycota</taxon>
        <taxon>Pezizomycotina</taxon>
        <taxon>Dothideomycetes</taxon>
        <taxon>Dothideomycetes incertae sedis</taxon>
        <taxon>Botryosphaeriales</taxon>
        <taxon>Phyllostictaceae</taxon>
        <taxon>Phyllosticta</taxon>
    </lineage>
</organism>
<evidence type="ECO:0000313" key="2">
    <source>
        <dbReference type="EMBL" id="KAK7530865.1"/>
    </source>
</evidence>
<accession>A0ABR1LAM0</accession>
<feature type="region of interest" description="Disordered" evidence="1">
    <location>
        <begin position="26"/>
        <end position="106"/>
    </location>
</feature>
<keyword evidence="3" id="KW-1185">Reference proteome</keyword>
<feature type="compositionally biased region" description="Basic and acidic residues" evidence="1">
    <location>
        <begin position="95"/>
        <end position="106"/>
    </location>
</feature>
<gene>
    <name evidence="2" type="ORF">J3D65DRAFT_139858</name>
</gene>
<evidence type="ECO:0000256" key="1">
    <source>
        <dbReference type="SAM" id="MobiDB-lite"/>
    </source>
</evidence>
<proteinExistence type="predicted"/>
<dbReference type="EMBL" id="JBBPEH010000013">
    <property type="protein sequence ID" value="KAK7530865.1"/>
    <property type="molecule type" value="Genomic_DNA"/>
</dbReference>
<feature type="region of interest" description="Disordered" evidence="1">
    <location>
        <begin position="122"/>
        <end position="141"/>
    </location>
</feature>
<evidence type="ECO:0000313" key="3">
    <source>
        <dbReference type="Proteomes" id="UP001360953"/>
    </source>
</evidence>
<dbReference type="Proteomes" id="UP001360953">
    <property type="component" value="Unassembled WGS sequence"/>
</dbReference>
<feature type="region of interest" description="Disordered" evidence="1">
    <location>
        <begin position="161"/>
        <end position="180"/>
    </location>
</feature>
<feature type="compositionally biased region" description="Polar residues" evidence="1">
    <location>
        <begin position="55"/>
        <end position="66"/>
    </location>
</feature>
<sequence>MAREWVRRGRARRVFRWLPAMVGGIPVQARNGNDEMNDVAFNSRTSDEEELSRLSRPTSSAAGQHSSPRRRDPVRHSLSMAPTRRSGLGRPGGQMRDHEHEAGGTDWRRAPVTVTHHARPWAPQVGGCAQPRHGLQPPGRESVAKASRSALAAASVCCAPLWPPPTTTPDVGLSRSPPPP</sequence>
<reference evidence="2 3" key="1">
    <citation type="submission" date="2024-04" db="EMBL/GenBank/DDBJ databases">
        <title>Phyllosticta paracitricarpa is synonymous to the EU quarantine fungus P. citricarpa based on phylogenomic analyses.</title>
        <authorList>
            <consortium name="Lawrence Berkeley National Laboratory"/>
            <person name="Van ingen-buijs V.A."/>
            <person name="Van westerhoven A.C."/>
            <person name="Haridas S."/>
            <person name="Skiadas P."/>
            <person name="Martin F."/>
            <person name="Groenewald J.Z."/>
            <person name="Crous P.W."/>
            <person name="Seidl M.F."/>
        </authorList>
    </citation>
    <scope>NUCLEOTIDE SEQUENCE [LARGE SCALE GENOMIC DNA]</scope>
    <source>
        <strain evidence="2 3">CPC 17464</strain>
    </source>
</reference>
<dbReference type="GeneID" id="92026886"/>